<dbReference type="EC" id="3.4.24.-" evidence="12"/>
<keyword evidence="5 10" id="KW-0378">Hydrolase</keyword>
<evidence type="ECO:0000313" key="13">
    <source>
        <dbReference type="Proteomes" id="UP000783253"/>
    </source>
</evidence>
<organism evidence="12 13">
    <name type="scientific">Qipengyuania polymorpha</name>
    <dbReference type="NCBI Taxonomy" id="2867234"/>
    <lineage>
        <taxon>Bacteria</taxon>
        <taxon>Pseudomonadati</taxon>
        <taxon>Pseudomonadota</taxon>
        <taxon>Alphaproteobacteria</taxon>
        <taxon>Sphingomonadales</taxon>
        <taxon>Erythrobacteraceae</taxon>
        <taxon>Qipengyuania</taxon>
    </lineage>
</organism>
<evidence type="ECO:0000256" key="4">
    <source>
        <dbReference type="ARBA" id="ARBA00022723"/>
    </source>
</evidence>
<keyword evidence="7" id="KW-1133">Transmembrane helix</keyword>
<accession>A0ABS7IZS2</accession>
<comment type="similarity">
    <text evidence="10">Belongs to the peptidase M48 family.</text>
</comment>
<keyword evidence="13" id="KW-1185">Reference proteome</keyword>
<dbReference type="RefSeq" id="WP_221572143.1">
    <property type="nucleotide sequence ID" value="NZ_JAIGNK010000001.1"/>
</dbReference>
<comment type="cofactor">
    <cofactor evidence="10">
        <name>Zn(2+)</name>
        <dbReference type="ChEBI" id="CHEBI:29105"/>
    </cofactor>
    <text evidence="10">Binds 1 zinc ion per subunit.</text>
</comment>
<evidence type="ECO:0000256" key="8">
    <source>
        <dbReference type="ARBA" id="ARBA00023049"/>
    </source>
</evidence>
<keyword evidence="8 10" id="KW-0482">Metalloprotease</keyword>
<name>A0ABS7IZS2_9SPHN</name>
<evidence type="ECO:0000256" key="10">
    <source>
        <dbReference type="RuleBase" id="RU003983"/>
    </source>
</evidence>
<keyword evidence="2 10" id="KW-0645">Protease</keyword>
<evidence type="ECO:0000256" key="7">
    <source>
        <dbReference type="ARBA" id="ARBA00022989"/>
    </source>
</evidence>
<evidence type="ECO:0000256" key="6">
    <source>
        <dbReference type="ARBA" id="ARBA00022833"/>
    </source>
</evidence>
<dbReference type="InterPro" id="IPR001915">
    <property type="entry name" value="Peptidase_M48"/>
</dbReference>
<protein>
    <submittedName>
        <fullName evidence="12">M48 family metalloprotease</fullName>
        <ecNumber evidence="12">3.4.24.-</ecNumber>
    </submittedName>
</protein>
<evidence type="ECO:0000313" key="12">
    <source>
        <dbReference type="EMBL" id="MBX7456698.1"/>
    </source>
</evidence>
<dbReference type="GO" id="GO:0008237">
    <property type="term" value="F:metallopeptidase activity"/>
    <property type="evidence" value="ECO:0007669"/>
    <property type="project" value="UniProtKB-KW"/>
</dbReference>
<evidence type="ECO:0000256" key="9">
    <source>
        <dbReference type="ARBA" id="ARBA00023136"/>
    </source>
</evidence>
<gene>
    <name evidence="12" type="ORF">K3152_00410</name>
</gene>
<evidence type="ECO:0000256" key="2">
    <source>
        <dbReference type="ARBA" id="ARBA00022670"/>
    </source>
</evidence>
<evidence type="ECO:0000256" key="1">
    <source>
        <dbReference type="ARBA" id="ARBA00022475"/>
    </source>
</evidence>
<evidence type="ECO:0000256" key="5">
    <source>
        <dbReference type="ARBA" id="ARBA00022801"/>
    </source>
</evidence>
<dbReference type="Gene3D" id="3.30.2010.10">
    <property type="entry name" value="Metalloproteases ('zincins'), catalytic domain"/>
    <property type="match status" value="1"/>
</dbReference>
<proteinExistence type="inferred from homology"/>
<dbReference type="PANTHER" id="PTHR43221:SF2">
    <property type="entry name" value="PROTEASE HTPX HOMOLOG"/>
    <property type="match status" value="1"/>
</dbReference>
<dbReference type="PANTHER" id="PTHR43221">
    <property type="entry name" value="PROTEASE HTPX"/>
    <property type="match status" value="1"/>
</dbReference>
<keyword evidence="3" id="KW-0812">Transmembrane</keyword>
<evidence type="ECO:0000259" key="11">
    <source>
        <dbReference type="Pfam" id="PF01435"/>
    </source>
</evidence>
<keyword evidence="1" id="KW-1003">Cell membrane</keyword>
<dbReference type="Proteomes" id="UP000783253">
    <property type="component" value="Unassembled WGS sequence"/>
</dbReference>
<reference evidence="12 13" key="1">
    <citation type="submission" date="2021-08" db="EMBL/GenBank/DDBJ databases">
        <title>Comparative Genomics Analysis of the Genus Qipengyuania Reveals Extensive Genetic Diversity and Metabolic Versatility, Including the Description of Fifteen Novel Species.</title>
        <authorList>
            <person name="Liu Y."/>
        </authorList>
    </citation>
    <scope>NUCLEOTIDE SEQUENCE [LARGE SCALE GENOMIC DNA]</scope>
    <source>
        <strain evidence="12 13">1NDH17</strain>
    </source>
</reference>
<keyword evidence="9" id="KW-0472">Membrane</keyword>
<sequence length="394" mass="43512">MNEQSVDKARALEPLSYHAAVQDYLAEHEPAVWDKGSGGMSEEELAELRDTMLRNTYRLEEAGHPQVFAALRTAMERLGIDAPATLYQANDGTMNASLFYVPGEVHLAFFGPILEKLSEAELLALMGHELSHYLLWQMDEGAHYRTSRIFDQALSFADAKPAHRETARLLSLYTELFADRGGAIAAGDTAPAIAVLVKTMTGLTSVDPEAYLRQAEELEAKGGKSQGHSHPEVYLRARALKLWWEGDAQLGDWLEARVQGPLSIESLDLMGQHRLTSLTRGFLARMLSEVEEGSDEIVTQVKAVFPDFAHGEERLDLAEISVEKIDDATRDYFIALMFDLAMADSDATDVVMLAAAKTAASMGATERLKASLRRDLKWTKTRTDKLVAQAEKAA</sequence>
<dbReference type="InterPro" id="IPR050083">
    <property type="entry name" value="HtpX_protease"/>
</dbReference>
<comment type="caution">
    <text evidence="12">The sequence shown here is derived from an EMBL/GenBank/DDBJ whole genome shotgun (WGS) entry which is preliminary data.</text>
</comment>
<keyword evidence="4" id="KW-0479">Metal-binding</keyword>
<keyword evidence="6 10" id="KW-0862">Zinc</keyword>
<dbReference type="EMBL" id="JAIGNK010000001">
    <property type="protein sequence ID" value="MBX7456698.1"/>
    <property type="molecule type" value="Genomic_DNA"/>
</dbReference>
<dbReference type="Pfam" id="PF01435">
    <property type="entry name" value="Peptidase_M48"/>
    <property type="match status" value="1"/>
</dbReference>
<feature type="domain" description="Peptidase M48" evidence="11">
    <location>
        <begin position="73"/>
        <end position="241"/>
    </location>
</feature>
<evidence type="ECO:0000256" key="3">
    <source>
        <dbReference type="ARBA" id="ARBA00022692"/>
    </source>
</evidence>